<accession>A0AAE2D3G4</accession>
<dbReference type="InterPro" id="IPR042163">
    <property type="entry name" value="PHF12"/>
</dbReference>
<dbReference type="PANTHER" id="PTHR46309:SF1">
    <property type="entry name" value="PHD FINGER PROTEIN 12"/>
    <property type="match status" value="1"/>
</dbReference>
<dbReference type="SUPFAM" id="SSF49879">
    <property type="entry name" value="SMAD/FHA domain"/>
    <property type="match status" value="1"/>
</dbReference>
<evidence type="ECO:0000256" key="1">
    <source>
        <dbReference type="ARBA" id="ARBA00022723"/>
    </source>
</evidence>
<dbReference type="Gene3D" id="3.30.40.10">
    <property type="entry name" value="Zinc/RING finger domain, C3HC4 (zinc finger)"/>
    <property type="match status" value="1"/>
</dbReference>
<dbReference type="GO" id="GO:0003714">
    <property type="term" value="F:transcription corepressor activity"/>
    <property type="evidence" value="ECO:0007669"/>
    <property type="project" value="InterPro"/>
</dbReference>
<dbReference type="GO" id="GO:0008270">
    <property type="term" value="F:zinc ion binding"/>
    <property type="evidence" value="ECO:0007669"/>
    <property type="project" value="UniProtKB-KW"/>
</dbReference>
<name>A0AAE2D3G4_SCHME</name>
<dbReference type="PROSITE" id="PS50016">
    <property type="entry name" value="ZF_PHD_2"/>
    <property type="match status" value="1"/>
</dbReference>
<feature type="domain" description="FHA" evidence="6">
    <location>
        <begin position="846"/>
        <end position="906"/>
    </location>
</feature>
<dbReference type="GO" id="GO:0000122">
    <property type="term" value="P:negative regulation of transcription by RNA polymerase II"/>
    <property type="evidence" value="ECO:0007669"/>
    <property type="project" value="TreeGrafter"/>
</dbReference>
<dbReference type="InterPro" id="IPR013083">
    <property type="entry name" value="Znf_RING/FYVE/PHD"/>
</dbReference>
<evidence type="ECO:0008006" key="10">
    <source>
        <dbReference type="Google" id="ProtNLM"/>
    </source>
</evidence>
<evidence type="ECO:0000313" key="8">
    <source>
        <dbReference type="EMBL" id="KAK4469782.1"/>
    </source>
</evidence>
<dbReference type="PROSITE" id="PS01359">
    <property type="entry name" value="ZF_PHD_1"/>
    <property type="match status" value="1"/>
</dbReference>
<reference evidence="8" key="1">
    <citation type="submission" date="2022-04" db="EMBL/GenBank/DDBJ databases">
        <authorList>
            <person name="Xu L."/>
            <person name="Lv Z."/>
        </authorList>
    </citation>
    <scope>NUCLEOTIDE SEQUENCE</scope>
    <source>
        <strain evidence="8">LV_2022a</strain>
    </source>
</reference>
<organism evidence="8 9">
    <name type="scientific">Schistosoma mekongi</name>
    <name type="common">Parasitic worm</name>
    <dbReference type="NCBI Taxonomy" id="38744"/>
    <lineage>
        <taxon>Eukaryota</taxon>
        <taxon>Metazoa</taxon>
        <taxon>Spiralia</taxon>
        <taxon>Lophotrochozoa</taxon>
        <taxon>Platyhelminthes</taxon>
        <taxon>Trematoda</taxon>
        <taxon>Digenea</taxon>
        <taxon>Strigeidida</taxon>
        <taxon>Schistosomatoidea</taxon>
        <taxon>Schistosomatidae</taxon>
        <taxon>Schistosoma</taxon>
    </lineage>
</organism>
<gene>
    <name evidence="8" type="ORF">MN116_007300</name>
</gene>
<feature type="domain" description="PHD-type" evidence="7">
    <location>
        <begin position="102"/>
        <end position="152"/>
    </location>
</feature>
<dbReference type="InterPro" id="IPR001965">
    <property type="entry name" value="Znf_PHD"/>
</dbReference>
<dbReference type="InterPro" id="IPR019786">
    <property type="entry name" value="Zinc_finger_PHD-type_CS"/>
</dbReference>
<proteinExistence type="predicted"/>
<sequence>MVSHKLSFAIDCYVLGMSSGDNNSQHKESLMHEINALFAPPTNELYGKKVSLGIPSFRRARKNNELTNNNSETNSSSLENYQLPSTSSRNDPFWRKPRANCHEYCDSCGCIEGERLVCDRCPASFHLECLDPPLDSDEAPVGVWFCHRCSMLLKDEEDKNSTSSSQTTIATDTGSSRSGKSGQKRQDHQTTTTTSSASSSIGTAAATAVITTVGQSNSISASSISNNNSSHSHQQSLLQQFIHLQTSKRHYAFRSSFNEQYCLDMINKSSSSRSSVWGESAYVADIEESELCALWKVIEYAKYQNPKEYDLPKDLLPGVKLPGSYKTLTERKNKSIIELENGLIPQPVRRCYVCVRTCFYAPLLPCDYCTACFHLECLNPPLSHFPPRSDRWMCPNHTEHTAERYLVRSIRLTERMRIWTKLYSANNENNNNNSIRNTHEQSIETDELTKVLEHIPPYELTYTPDEESVILADLMRTIQRSRNEQQLQQYNQLQRLAIPNILDSMLFNTTRTMIKDRQRTLSGRHIWRLNRELAAKSRNNHNYNRQLRIVVPKAVKQLYDNPVKRIPRVNELSHQLTTTTVDLPFTDDKSIFVRGLLQFYLQNTLQIMSQSSDVAQLTNSVTAASNSSSCATTDTITTTATTTTTNLTPRPLSPLATTITKEMTPTDELSSSNVSNSILTKEAITNAVKLNSDSIEIDTSSPLTLSSCCYAQISKVPNLIQDGSNDYSSNNSSQESNTILSKINNAPDSNSIPCKLARLDPQLLHILAAQRICDILGVNNNVPENLNLIFSSIYPNEDNIDENSCKRKRNASRTSNIPMSCIRARAVLTPCDGTIGNETRMHYRQLTVGTSPDCHLCLANYNLSPIPNECCFISPHHATIFYDDWTQHYELINYSEYGTRVDGIVYGNDVERKPAYIPESSDFVRRVRNLIKTAPKELSPNYQQTSSVVSELCASPPKRLMKMLSKRHEDLLHLTSVCDCTSLHFGSSISELQNLFTNSNNESVVKEMDSLEETTSGWEGTAMLRHGSVIQFGCYKFVFGLVNHALQSFPASTTTTTSTSNSIRSTHESQHLLTDSLCVTKDFSKLSKSNNLLVH</sequence>
<evidence type="ECO:0000313" key="9">
    <source>
        <dbReference type="Proteomes" id="UP001292079"/>
    </source>
</evidence>
<reference evidence="8" key="2">
    <citation type="journal article" date="2023" name="Infect Dis Poverty">
        <title>Chromosome-scale genome of the human blood fluke Schistosoma mekongi and its implications for public health.</title>
        <authorList>
            <person name="Zhou M."/>
            <person name="Xu L."/>
            <person name="Xu D."/>
            <person name="Chen W."/>
            <person name="Khan J."/>
            <person name="Hu Y."/>
            <person name="Huang H."/>
            <person name="Wei H."/>
            <person name="Zhang Y."/>
            <person name="Chusongsang P."/>
            <person name="Tanasarnprasert K."/>
            <person name="Hu X."/>
            <person name="Limpanont Y."/>
            <person name="Lv Z."/>
        </authorList>
    </citation>
    <scope>NUCLEOTIDE SEQUENCE</scope>
    <source>
        <strain evidence="8">LV_2022a</strain>
    </source>
</reference>
<keyword evidence="9" id="KW-1185">Reference proteome</keyword>
<evidence type="ECO:0000256" key="4">
    <source>
        <dbReference type="PROSITE-ProRule" id="PRU00146"/>
    </source>
</evidence>
<dbReference type="InterPro" id="IPR011011">
    <property type="entry name" value="Znf_FYVE_PHD"/>
</dbReference>
<protein>
    <recommendedName>
        <fullName evidence="10">PHD finger protein 12</fullName>
    </recommendedName>
</protein>
<keyword evidence="1" id="KW-0479">Metal-binding</keyword>
<feature type="compositionally biased region" description="Low complexity" evidence="5">
    <location>
        <begin position="65"/>
        <end position="80"/>
    </location>
</feature>
<evidence type="ECO:0000256" key="5">
    <source>
        <dbReference type="SAM" id="MobiDB-lite"/>
    </source>
</evidence>
<dbReference type="Proteomes" id="UP001292079">
    <property type="component" value="Unassembled WGS sequence"/>
</dbReference>
<dbReference type="InterPro" id="IPR019787">
    <property type="entry name" value="Znf_PHD-finger"/>
</dbReference>
<dbReference type="CDD" id="cd15534">
    <property type="entry name" value="PHD2_PHF12_Rco1"/>
    <property type="match status" value="1"/>
</dbReference>
<dbReference type="InterPro" id="IPR008984">
    <property type="entry name" value="SMAD_FHA_dom_sf"/>
</dbReference>
<dbReference type="CDD" id="cd15533">
    <property type="entry name" value="PHD1_PHF12"/>
    <property type="match status" value="1"/>
</dbReference>
<dbReference type="InterPro" id="IPR000253">
    <property type="entry name" value="FHA_dom"/>
</dbReference>
<dbReference type="PROSITE" id="PS50006">
    <property type="entry name" value="FHA_DOMAIN"/>
    <property type="match status" value="1"/>
</dbReference>
<feature type="region of interest" description="Disordered" evidence="5">
    <location>
        <begin position="61"/>
        <end position="89"/>
    </location>
</feature>
<feature type="compositionally biased region" description="Polar residues" evidence="5">
    <location>
        <begin position="161"/>
        <end position="173"/>
    </location>
</feature>
<dbReference type="Gene3D" id="2.60.200.20">
    <property type="match status" value="1"/>
</dbReference>
<comment type="caution">
    <text evidence="8">The sequence shown here is derived from an EMBL/GenBank/DDBJ whole genome shotgun (WGS) entry which is preliminary data.</text>
</comment>
<dbReference type="SUPFAM" id="SSF57903">
    <property type="entry name" value="FYVE/PHD zinc finger"/>
    <property type="match status" value="2"/>
</dbReference>
<evidence type="ECO:0000256" key="3">
    <source>
        <dbReference type="ARBA" id="ARBA00022833"/>
    </source>
</evidence>
<dbReference type="Gene3D" id="2.30.30.1150">
    <property type="match status" value="1"/>
</dbReference>
<dbReference type="GO" id="GO:0070822">
    <property type="term" value="C:Sin3-type complex"/>
    <property type="evidence" value="ECO:0007669"/>
    <property type="project" value="TreeGrafter"/>
</dbReference>
<keyword evidence="3" id="KW-0862">Zinc</keyword>
<evidence type="ECO:0000259" key="7">
    <source>
        <dbReference type="PROSITE" id="PS50016"/>
    </source>
</evidence>
<evidence type="ECO:0000259" key="6">
    <source>
        <dbReference type="PROSITE" id="PS50006"/>
    </source>
</evidence>
<dbReference type="SMART" id="SM00249">
    <property type="entry name" value="PHD"/>
    <property type="match status" value="2"/>
</dbReference>
<feature type="region of interest" description="Disordered" evidence="5">
    <location>
        <begin position="157"/>
        <end position="198"/>
    </location>
</feature>
<dbReference type="EMBL" id="JALJAT010000005">
    <property type="protein sequence ID" value="KAK4469782.1"/>
    <property type="molecule type" value="Genomic_DNA"/>
</dbReference>
<evidence type="ECO:0000256" key="2">
    <source>
        <dbReference type="ARBA" id="ARBA00022771"/>
    </source>
</evidence>
<keyword evidence="2 4" id="KW-0863">Zinc-finger</keyword>
<dbReference type="PANTHER" id="PTHR46309">
    <property type="entry name" value="PHD FINGER PROTEIN 12"/>
    <property type="match status" value="1"/>
</dbReference>
<dbReference type="Pfam" id="PF00628">
    <property type="entry name" value="PHD"/>
    <property type="match status" value="2"/>
</dbReference>
<dbReference type="AlphaFoldDB" id="A0AAE2D3G4"/>